<organism evidence="1 2">
    <name type="scientific">Dialister invisus</name>
    <dbReference type="NCBI Taxonomy" id="218538"/>
    <lineage>
        <taxon>Bacteria</taxon>
        <taxon>Bacillati</taxon>
        <taxon>Bacillota</taxon>
        <taxon>Negativicutes</taxon>
        <taxon>Veillonellales</taxon>
        <taxon>Veillonellaceae</taxon>
        <taxon>Dialister</taxon>
    </lineage>
</organism>
<comment type="caution">
    <text evidence="1">The sequence shown here is derived from an EMBL/GenBank/DDBJ whole genome shotgun (WGS) entry which is preliminary data.</text>
</comment>
<gene>
    <name evidence="1" type="ORF">HXL70_00285</name>
</gene>
<accession>A0A930B6T3</accession>
<dbReference type="GeneID" id="78276846"/>
<sequence length="151" mass="17318">MKNNEKQFYLVDFQVLPEAIKKTIRIKESLKNGRVKTINEALSAMNISRSAYYKYKDHVEPVTGAVKERSITYFIMMQNDFSLLNKIMRKIKKENNDVLSINSGVAFGENVPTIISFKTKMTLADINLLAESIRRIKGIIRIVVSEEEGSR</sequence>
<proteinExistence type="predicted"/>
<evidence type="ECO:0000313" key="1">
    <source>
        <dbReference type="EMBL" id="MBF1128481.1"/>
    </source>
</evidence>
<dbReference type="AlphaFoldDB" id="A0A930B6T3"/>
<dbReference type="Proteomes" id="UP000757890">
    <property type="component" value="Unassembled WGS sequence"/>
</dbReference>
<dbReference type="RefSeq" id="WP_007069083.1">
    <property type="nucleotide sequence ID" value="NZ_CAJPSS010000016.1"/>
</dbReference>
<dbReference type="EMBL" id="JABZMK010000001">
    <property type="protein sequence ID" value="MBF1128481.1"/>
    <property type="molecule type" value="Genomic_DNA"/>
</dbReference>
<reference evidence="1" key="1">
    <citation type="submission" date="2020-04" db="EMBL/GenBank/DDBJ databases">
        <title>Deep metagenomics examines the oral microbiome during advanced dental caries in children, revealing novel taxa and co-occurrences with host molecules.</title>
        <authorList>
            <person name="Baker J.L."/>
            <person name="Morton J.T."/>
            <person name="Dinis M."/>
            <person name="Alvarez R."/>
            <person name="Tran N.C."/>
            <person name="Knight R."/>
            <person name="Edlund A."/>
        </authorList>
    </citation>
    <scope>NUCLEOTIDE SEQUENCE</scope>
    <source>
        <strain evidence="1">JCVI_32_bin.14</strain>
    </source>
</reference>
<name>A0A930B6T3_9FIRM</name>
<evidence type="ECO:0000313" key="2">
    <source>
        <dbReference type="Proteomes" id="UP000757890"/>
    </source>
</evidence>
<protein>
    <submittedName>
        <fullName evidence="1">Amino acid-binding protein</fullName>
    </submittedName>
</protein>